<protein>
    <recommendedName>
        <fullName evidence="1">Integrase catalytic domain-containing protein</fullName>
    </recommendedName>
</protein>
<dbReference type="InterPro" id="IPR036397">
    <property type="entry name" value="RNaseH_sf"/>
</dbReference>
<dbReference type="OrthoDB" id="8060624at2759"/>
<dbReference type="AlphaFoldDB" id="A0A834M722"/>
<accession>A0A834M722</accession>
<dbReference type="Gene3D" id="3.30.420.10">
    <property type="entry name" value="Ribonuclease H-like superfamily/Ribonuclease H"/>
    <property type="match status" value="1"/>
</dbReference>
<name>A0A834M722_RHYFE</name>
<evidence type="ECO:0000259" key="1">
    <source>
        <dbReference type="PROSITE" id="PS50994"/>
    </source>
</evidence>
<dbReference type="GO" id="GO:0015074">
    <property type="term" value="P:DNA integration"/>
    <property type="evidence" value="ECO:0007669"/>
    <property type="project" value="InterPro"/>
</dbReference>
<sequence length="193" mass="22422">MMNTLNIKLHLIAKSAPRANGQVERYVSTVINLLRTELTEKAEWPNVSQKLQNALNTTVQKTTGFSPMYLLTGQNNSTYEIEALTDMILPKIRNRNVNLEDRMLAYERTKEKANYAKAIFDKNRKANKNIQIGDFVYHPSGNPHLSKLDPKYEGPFEVLHILPNNRREIRNPTTSRKRIVARDMIRTWPRDLF</sequence>
<dbReference type="PANTHER" id="PTHR37984">
    <property type="entry name" value="PROTEIN CBG26694"/>
    <property type="match status" value="1"/>
</dbReference>
<dbReference type="GO" id="GO:0003676">
    <property type="term" value="F:nucleic acid binding"/>
    <property type="evidence" value="ECO:0007669"/>
    <property type="project" value="InterPro"/>
</dbReference>
<dbReference type="PANTHER" id="PTHR37984:SF5">
    <property type="entry name" value="PROTEIN NYNRIN-LIKE"/>
    <property type="match status" value="1"/>
</dbReference>
<gene>
    <name evidence="2" type="ORF">GWI33_014270</name>
</gene>
<evidence type="ECO:0000313" key="3">
    <source>
        <dbReference type="Proteomes" id="UP000625711"/>
    </source>
</evidence>
<organism evidence="2 3">
    <name type="scientific">Rhynchophorus ferrugineus</name>
    <name type="common">Red palm weevil</name>
    <name type="synonym">Curculio ferrugineus</name>
    <dbReference type="NCBI Taxonomy" id="354439"/>
    <lineage>
        <taxon>Eukaryota</taxon>
        <taxon>Metazoa</taxon>
        <taxon>Ecdysozoa</taxon>
        <taxon>Arthropoda</taxon>
        <taxon>Hexapoda</taxon>
        <taxon>Insecta</taxon>
        <taxon>Pterygota</taxon>
        <taxon>Neoptera</taxon>
        <taxon>Endopterygota</taxon>
        <taxon>Coleoptera</taxon>
        <taxon>Polyphaga</taxon>
        <taxon>Cucujiformia</taxon>
        <taxon>Curculionidae</taxon>
        <taxon>Dryophthorinae</taxon>
        <taxon>Rhynchophorus</taxon>
    </lineage>
</organism>
<evidence type="ECO:0000313" key="2">
    <source>
        <dbReference type="EMBL" id="KAF7272983.1"/>
    </source>
</evidence>
<dbReference type="Proteomes" id="UP000625711">
    <property type="component" value="Unassembled WGS sequence"/>
</dbReference>
<comment type="caution">
    <text evidence="2">The sequence shown here is derived from an EMBL/GenBank/DDBJ whole genome shotgun (WGS) entry which is preliminary data.</text>
</comment>
<dbReference type="InterPro" id="IPR050951">
    <property type="entry name" value="Retrovirus_Pol_polyprotein"/>
</dbReference>
<dbReference type="PROSITE" id="PS50994">
    <property type="entry name" value="INTEGRASE"/>
    <property type="match status" value="1"/>
</dbReference>
<feature type="domain" description="Integrase catalytic" evidence="1">
    <location>
        <begin position="1"/>
        <end position="75"/>
    </location>
</feature>
<dbReference type="InterPro" id="IPR012337">
    <property type="entry name" value="RNaseH-like_sf"/>
</dbReference>
<dbReference type="InterPro" id="IPR001584">
    <property type="entry name" value="Integrase_cat-core"/>
</dbReference>
<dbReference type="EMBL" id="JAACXV010013619">
    <property type="protein sequence ID" value="KAF7272983.1"/>
    <property type="molecule type" value="Genomic_DNA"/>
</dbReference>
<dbReference type="SUPFAM" id="SSF53098">
    <property type="entry name" value="Ribonuclease H-like"/>
    <property type="match status" value="1"/>
</dbReference>
<reference evidence="2" key="1">
    <citation type="submission" date="2020-08" db="EMBL/GenBank/DDBJ databases">
        <title>Genome sequencing and assembly of the red palm weevil Rhynchophorus ferrugineus.</title>
        <authorList>
            <person name="Dias G.B."/>
            <person name="Bergman C.M."/>
            <person name="Manee M."/>
        </authorList>
    </citation>
    <scope>NUCLEOTIDE SEQUENCE</scope>
    <source>
        <strain evidence="2">AA-2017</strain>
        <tissue evidence="2">Whole larva</tissue>
    </source>
</reference>
<proteinExistence type="predicted"/>
<keyword evidence="3" id="KW-1185">Reference proteome</keyword>